<proteinExistence type="predicted"/>
<evidence type="ECO:0000313" key="2">
    <source>
        <dbReference type="EMBL" id="QHT20525.1"/>
    </source>
</evidence>
<evidence type="ECO:0000256" key="1">
    <source>
        <dbReference type="SAM" id="MobiDB-lite"/>
    </source>
</evidence>
<name>A0A6C0DZD1_9ZZZZ</name>
<accession>A0A6C0DZD1</accession>
<sequence>MDSPSSNRQDKRDSKKKQSTHSVYSSKHVRISAAVAEKSANTTSKKKNK</sequence>
<organism evidence="2">
    <name type="scientific">viral metagenome</name>
    <dbReference type="NCBI Taxonomy" id="1070528"/>
    <lineage>
        <taxon>unclassified sequences</taxon>
        <taxon>metagenomes</taxon>
        <taxon>organismal metagenomes</taxon>
    </lineage>
</organism>
<dbReference type="EMBL" id="MN739678">
    <property type="protein sequence ID" value="QHT20525.1"/>
    <property type="molecule type" value="Genomic_DNA"/>
</dbReference>
<reference evidence="2" key="1">
    <citation type="journal article" date="2020" name="Nature">
        <title>Giant virus diversity and host interactions through global metagenomics.</title>
        <authorList>
            <person name="Schulz F."/>
            <person name="Roux S."/>
            <person name="Paez-Espino D."/>
            <person name="Jungbluth S."/>
            <person name="Walsh D.A."/>
            <person name="Denef V.J."/>
            <person name="McMahon K.D."/>
            <person name="Konstantinidis K.T."/>
            <person name="Eloe-Fadrosh E.A."/>
            <person name="Kyrpides N.C."/>
            <person name="Woyke T."/>
        </authorList>
    </citation>
    <scope>NUCLEOTIDE SEQUENCE</scope>
    <source>
        <strain evidence="2">GVMAG-M-3300023174-60</strain>
    </source>
</reference>
<dbReference type="AlphaFoldDB" id="A0A6C0DZD1"/>
<protein>
    <submittedName>
        <fullName evidence="2">Uncharacterized protein</fullName>
    </submittedName>
</protein>
<feature type="region of interest" description="Disordered" evidence="1">
    <location>
        <begin position="1"/>
        <end position="49"/>
    </location>
</feature>